<comment type="similarity">
    <text evidence="1">Belongs to the bactofilin family.</text>
</comment>
<accession>A0ABZ2YCU3</accession>
<dbReference type="RefSeq" id="WP_369017737.1">
    <property type="nucleotide sequence ID" value="NZ_CP121689.1"/>
</dbReference>
<dbReference type="EMBL" id="CP121689">
    <property type="protein sequence ID" value="WZL75589.1"/>
    <property type="molecule type" value="Genomic_DNA"/>
</dbReference>
<dbReference type="Pfam" id="PF04519">
    <property type="entry name" value="Bactofilin"/>
    <property type="match status" value="1"/>
</dbReference>
<sequence>MPNPLQSGIDNLEALCRRWFEKREKKASLEKALHAFLLDLFIPRGALLRGEIESQGLVRVEGELRGVLLCPVLYVAEGAKVVAEVKSDFVYLAGSMRGIVRASYLYLPSSGDFQGDIFVRAFWAESGGKLKGKVVIEDHGKAQGSETQPGEAGPQAS</sequence>
<protein>
    <submittedName>
        <fullName evidence="2">Polymer-forming cytoskeletal protein</fullName>
    </submittedName>
</protein>
<dbReference type="PANTHER" id="PTHR35024">
    <property type="entry name" value="HYPOTHETICAL CYTOSOLIC PROTEIN"/>
    <property type="match status" value="1"/>
</dbReference>
<organism evidence="2 3">
    <name type="scientific">Thermatribacter velox</name>
    <dbReference type="NCBI Taxonomy" id="3039681"/>
    <lineage>
        <taxon>Bacteria</taxon>
        <taxon>Pseudomonadati</taxon>
        <taxon>Atribacterota</taxon>
        <taxon>Atribacteria</taxon>
        <taxon>Atribacterales</taxon>
        <taxon>Thermatribacteraceae</taxon>
        <taxon>Thermatribacter</taxon>
    </lineage>
</organism>
<dbReference type="PANTHER" id="PTHR35024:SF4">
    <property type="entry name" value="POLYMER-FORMING CYTOSKELETAL PROTEIN"/>
    <property type="match status" value="1"/>
</dbReference>
<evidence type="ECO:0000313" key="2">
    <source>
        <dbReference type="EMBL" id="WZL75589.1"/>
    </source>
</evidence>
<evidence type="ECO:0000256" key="1">
    <source>
        <dbReference type="ARBA" id="ARBA00044755"/>
    </source>
</evidence>
<dbReference type="InterPro" id="IPR007607">
    <property type="entry name" value="BacA/B"/>
</dbReference>
<proteinExistence type="inferred from homology"/>
<evidence type="ECO:0000313" key="3">
    <source>
        <dbReference type="Proteomes" id="UP001461341"/>
    </source>
</evidence>
<keyword evidence="3" id="KW-1185">Reference proteome</keyword>
<gene>
    <name evidence="2" type="ORF">QBE54_08310</name>
</gene>
<name>A0ABZ2YCU3_9BACT</name>
<dbReference type="Proteomes" id="UP001461341">
    <property type="component" value="Chromosome"/>
</dbReference>
<reference evidence="2 3" key="1">
    <citation type="submission" date="2023-03" db="EMBL/GenBank/DDBJ databases">
        <title>Novel Species.</title>
        <authorList>
            <person name="Ma S."/>
        </authorList>
    </citation>
    <scope>NUCLEOTIDE SEQUENCE [LARGE SCALE GENOMIC DNA]</scope>
    <source>
        <strain evidence="2 3">B11</strain>
    </source>
</reference>